<keyword evidence="2" id="KW-1185">Reference proteome</keyword>
<evidence type="ECO:0000313" key="2">
    <source>
        <dbReference type="Proteomes" id="UP001597441"/>
    </source>
</evidence>
<dbReference type="RefSeq" id="WP_388013880.1">
    <property type="nucleotide sequence ID" value="NZ_JBHUDT010000001.1"/>
</dbReference>
<accession>A0ABW5JRM9</accession>
<reference evidence="2" key="1">
    <citation type="journal article" date="2019" name="Int. J. Syst. Evol. Microbiol.">
        <title>The Global Catalogue of Microorganisms (GCM) 10K type strain sequencing project: providing services to taxonomists for standard genome sequencing and annotation.</title>
        <authorList>
            <consortium name="The Broad Institute Genomics Platform"/>
            <consortium name="The Broad Institute Genome Sequencing Center for Infectious Disease"/>
            <person name="Wu L."/>
            <person name="Ma J."/>
        </authorList>
    </citation>
    <scope>NUCLEOTIDE SEQUENCE [LARGE SCALE GENOMIC DNA]</scope>
    <source>
        <strain evidence="2">KCTC 42903</strain>
    </source>
</reference>
<organism evidence="1 2">
    <name type="scientific">Gelatiniphilus marinus</name>
    <dbReference type="NCBI Taxonomy" id="1759464"/>
    <lineage>
        <taxon>Bacteria</taxon>
        <taxon>Pseudomonadati</taxon>
        <taxon>Bacteroidota</taxon>
        <taxon>Flavobacteriia</taxon>
        <taxon>Flavobacteriales</taxon>
        <taxon>Flavobacteriaceae</taxon>
        <taxon>Gelatiniphilus</taxon>
    </lineage>
</organism>
<comment type="caution">
    <text evidence="1">The sequence shown here is derived from an EMBL/GenBank/DDBJ whole genome shotgun (WGS) entry which is preliminary data.</text>
</comment>
<dbReference type="Proteomes" id="UP001597441">
    <property type="component" value="Unassembled WGS sequence"/>
</dbReference>
<evidence type="ECO:0000313" key="1">
    <source>
        <dbReference type="EMBL" id="MFD2534062.1"/>
    </source>
</evidence>
<dbReference type="EMBL" id="JBHULK010000001">
    <property type="protein sequence ID" value="MFD2534062.1"/>
    <property type="molecule type" value="Genomic_DNA"/>
</dbReference>
<proteinExistence type="predicted"/>
<sequence>MEQNPKNQNLKFRIQVSYEQEPQEKIDLIGFLFNCKGRLLQRQPVRNNELQFSLKNMQKPRALQNSTRIDDLRLFIAPAADKRALKISSHKELETYKAYEPILVTNNKGNVSIKPIPDAFSRYWLYCKCRVTGKISKWFNGGNVWEDKPVCRARVHICEIDSIFYWIKKVPDYIITKIPDAILKPERIKKIPIPFPDPPPYRFQTSPNLPQPQPKPINLFDTTSVESKRKQISSKLPDIGDAIKQKLKTGNANIIRETIIENYSLFHPWFCLWPWWWRYFYRCKELAVVKTNAHGRFDASITYNCFGDKPDIYIWVEYFINGEWTTVYRPPIPCNTHWNYKCGTDINIHITDPRVTGECCCDCPIGGELVFIRTISKSTSVSHINQNSYLQAPPTQTVPYNRIGLTDASANGDVWPITTVVGDYKRPFGGSPSIYMGFGSDLPNSSIYYYRWSYRQVADVDLVDVGDSYKPLEPINGAVNKGYDFEYQDSNNDTQIGANSVKLGPFSVGGNDNLYIIPPQQPDEAPFNVAESNPLWHEQTYNMNTIKFDSTKFEGGDGLYELKLELFDQSGNLLSNISRSTFKVPQYSNAGFSENAPDALLEDPTGTATGVGTADAFNILMRFDNESCDADIFTINVNGTPASLDCCGFVNYKPEGVEADLEITFEATHPNNFAVFSFGVVKGTCGGVPTANAQGMVIDSASGYTLSSGIYSKHFTPAELLGECYDNGEGKAAFGQNLRVLTMATDGHSRVKRDAGKSAAFALEP</sequence>
<protein>
    <submittedName>
        <fullName evidence="1">Uncharacterized protein</fullName>
    </submittedName>
</protein>
<gene>
    <name evidence="1" type="ORF">ACFSQS_03010</name>
</gene>
<name>A0ABW5JRM9_9FLAO</name>